<name>A0ABR1WHA5_9PEZI</name>
<comment type="caution">
    <text evidence="2">The sequence shown here is derived from an EMBL/GenBank/DDBJ whole genome shotgun (WGS) entry which is preliminary data.</text>
</comment>
<keyword evidence="1" id="KW-0732">Signal</keyword>
<dbReference type="EMBL" id="JAQQWM010000001">
    <property type="protein sequence ID" value="KAK8082899.1"/>
    <property type="molecule type" value="Genomic_DNA"/>
</dbReference>
<proteinExistence type="predicted"/>
<dbReference type="Proteomes" id="UP001446871">
    <property type="component" value="Unassembled WGS sequence"/>
</dbReference>
<feature type="chain" id="PRO_5045594444" evidence="1">
    <location>
        <begin position="22"/>
        <end position="190"/>
    </location>
</feature>
<reference evidence="2 3" key="1">
    <citation type="submission" date="2023-01" db="EMBL/GenBank/DDBJ databases">
        <title>Analysis of 21 Apiospora genomes using comparative genomics revels a genus with tremendous synthesis potential of carbohydrate active enzymes and secondary metabolites.</title>
        <authorList>
            <person name="Sorensen T."/>
        </authorList>
    </citation>
    <scope>NUCLEOTIDE SEQUENCE [LARGE SCALE GENOMIC DNA]</scope>
    <source>
        <strain evidence="2 3">CBS 83171</strain>
    </source>
</reference>
<evidence type="ECO:0000313" key="2">
    <source>
        <dbReference type="EMBL" id="KAK8082899.1"/>
    </source>
</evidence>
<organism evidence="2 3">
    <name type="scientific">Apiospora saccharicola</name>
    <dbReference type="NCBI Taxonomy" id="335842"/>
    <lineage>
        <taxon>Eukaryota</taxon>
        <taxon>Fungi</taxon>
        <taxon>Dikarya</taxon>
        <taxon>Ascomycota</taxon>
        <taxon>Pezizomycotina</taxon>
        <taxon>Sordariomycetes</taxon>
        <taxon>Xylariomycetidae</taxon>
        <taxon>Amphisphaeriales</taxon>
        <taxon>Apiosporaceae</taxon>
        <taxon>Apiospora</taxon>
    </lineage>
</organism>
<evidence type="ECO:0000313" key="3">
    <source>
        <dbReference type="Proteomes" id="UP001446871"/>
    </source>
</evidence>
<protein>
    <submittedName>
        <fullName evidence="2">Uncharacterized protein</fullName>
    </submittedName>
</protein>
<sequence>MHTVFHLAVTLFSFCIAVAFSLPIADGVLSSAAQKPGTPSLSTADITQGTQDKLASSNSTKVDDDAGDAYTCFGTLDASPGDCSTLAANLAKNTGTITADAHQCVGFSNGACVAKWCSNSDGLTEIGAGYFATQVSLLSGCTNGAQNGVMAPCSDDSFQGGLRLVVDLAAVAVRPGDPGWRQGFALGNRE</sequence>
<evidence type="ECO:0000256" key="1">
    <source>
        <dbReference type="SAM" id="SignalP"/>
    </source>
</evidence>
<accession>A0ABR1WHA5</accession>
<feature type="signal peptide" evidence="1">
    <location>
        <begin position="1"/>
        <end position="21"/>
    </location>
</feature>
<gene>
    <name evidence="2" type="ORF">PG996_001680</name>
</gene>
<keyword evidence="3" id="KW-1185">Reference proteome</keyword>